<accession>A0ABR6ZD92</accession>
<name>A0ABR6ZD92_9BURK</name>
<dbReference type="EMBL" id="JACOFX010000011">
    <property type="protein sequence ID" value="MBC3909726.1"/>
    <property type="molecule type" value="Genomic_DNA"/>
</dbReference>
<keyword evidence="3" id="KW-0902">Two-component regulatory system</keyword>
<dbReference type="PANTHER" id="PTHR24421:SF62">
    <property type="entry name" value="SENSORY TRANSDUCTION HISTIDINE KINASE"/>
    <property type="match status" value="1"/>
</dbReference>
<evidence type="ECO:0000256" key="1">
    <source>
        <dbReference type="ARBA" id="ARBA00022679"/>
    </source>
</evidence>
<protein>
    <recommendedName>
        <fullName evidence="6">Signal transduction histidine kinase subgroup 3 dimerisation and phosphoacceptor domain-containing protein</fullName>
    </recommendedName>
</protein>
<dbReference type="SUPFAM" id="SSF55874">
    <property type="entry name" value="ATPase domain of HSP90 chaperone/DNA topoisomerase II/histidine kinase"/>
    <property type="match status" value="1"/>
</dbReference>
<sequence length="218" mass="23829">MHDTLIQGVQGLMLSLQATASQLPLEEKSRAQIETLLDQAESLLAQGRQAIQDEQIGTRPGSELEQALVELAFSLAASSQTSFYVSIAGRGQPITSATHNAIYQLSRAAMLNAALYAHARRVEVELCHTFGLIGLRIRNDGQGYTRIAPSVSGKHSFPGLQQILAHVSGLHARLEIWSATHAGTELSLTMRNAEASSDQRAICLFAAWRFLLRQLYLH</sequence>
<evidence type="ECO:0000313" key="5">
    <source>
        <dbReference type="Proteomes" id="UP000646911"/>
    </source>
</evidence>
<dbReference type="Proteomes" id="UP000646911">
    <property type="component" value="Unassembled WGS sequence"/>
</dbReference>
<evidence type="ECO:0000313" key="4">
    <source>
        <dbReference type="EMBL" id="MBC3909726.1"/>
    </source>
</evidence>
<gene>
    <name evidence="4" type="ORF">H8L47_19345</name>
</gene>
<comment type="caution">
    <text evidence="4">The sequence shown here is derived from an EMBL/GenBank/DDBJ whole genome shotgun (WGS) entry which is preliminary data.</text>
</comment>
<keyword evidence="5" id="KW-1185">Reference proteome</keyword>
<reference evidence="4 5" key="1">
    <citation type="submission" date="2020-08" db="EMBL/GenBank/DDBJ databases">
        <title>Novel species isolated from subtropical streams in China.</title>
        <authorList>
            <person name="Lu H."/>
        </authorList>
    </citation>
    <scope>NUCLEOTIDE SEQUENCE [LARGE SCALE GENOMIC DNA]</scope>
    <source>
        <strain evidence="4 5">NL8W</strain>
    </source>
</reference>
<proteinExistence type="predicted"/>
<dbReference type="Gene3D" id="3.30.565.10">
    <property type="entry name" value="Histidine kinase-like ATPase, C-terminal domain"/>
    <property type="match status" value="1"/>
</dbReference>
<dbReference type="InterPro" id="IPR050482">
    <property type="entry name" value="Sensor_HK_TwoCompSys"/>
</dbReference>
<dbReference type="PANTHER" id="PTHR24421">
    <property type="entry name" value="NITRATE/NITRITE SENSOR PROTEIN NARX-RELATED"/>
    <property type="match status" value="1"/>
</dbReference>
<keyword evidence="2" id="KW-0418">Kinase</keyword>
<dbReference type="InterPro" id="IPR036890">
    <property type="entry name" value="HATPase_C_sf"/>
</dbReference>
<organism evidence="4 5">
    <name type="scientific">Undibacterium umbellatum</name>
    <dbReference type="NCBI Taxonomy" id="2762300"/>
    <lineage>
        <taxon>Bacteria</taxon>
        <taxon>Pseudomonadati</taxon>
        <taxon>Pseudomonadota</taxon>
        <taxon>Betaproteobacteria</taxon>
        <taxon>Burkholderiales</taxon>
        <taxon>Oxalobacteraceae</taxon>
        <taxon>Undibacterium</taxon>
    </lineage>
</organism>
<evidence type="ECO:0000256" key="2">
    <source>
        <dbReference type="ARBA" id="ARBA00022777"/>
    </source>
</evidence>
<evidence type="ECO:0008006" key="6">
    <source>
        <dbReference type="Google" id="ProtNLM"/>
    </source>
</evidence>
<evidence type="ECO:0000256" key="3">
    <source>
        <dbReference type="ARBA" id="ARBA00023012"/>
    </source>
</evidence>
<keyword evidence="1" id="KW-0808">Transferase</keyword>